<dbReference type="Proteomes" id="UP000078550">
    <property type="component" value="Unassembled WGS sequence"/>
</dbReference>
<gene>
    <name evidence="1" type="ORF">POVWA2_050290</name>
</gene>
<evidence type="ECO:0000313" key="1">
    <source>
        <dbReference type="EMBL" id="SBT45589.1"/>
    </source>
</evidence>
<protein>
    <submittedName>
        <fullName evidence="1">Uncharacterized protein</fullName>
    </submittedName>
</protein>
<name>A0A1A8ZNB2_PLAOA</name>
<dbReference type="EMBL" id="FLRE01000179">
    <property type="protein sequence ID" value="SBT45589.1"/>
    <property type="molecule type" value="Genomic_DNA"/>
</dbReference>
<organism evidence="1 2">
    <name type="scientific">Plasmodium ovale wallikeri</name>
    <dbReference type="NCBI Taxonomy" id="864142"/>
    <lineage>
        <taxon>Eukaryota</taxon>
        <taxon>Sar</taxon>
        <taxon>Alveolata</taxon>
        <taxon>Apicomplexa</taxon>
        <taxon>Aconoidasida</taxon>
        <taxon>Haemosporida</taxon>
        <taxon>Plasmodiidae</taxon>
        <taxon>Plasmodium</taxon>
        <taxon>Plasmodium (Plasmodium)</taxon>
    </lineage>
</organism>
<proteinExistence type="predicted"/>
<sequence>MTQKRARKLCPPVPYTQQISERLFHSRVGDLKALEPLRECVFRPLHSCVCAPEQLLPPNGVAWKKISIYGSTEVAKRRKVDKQFLT</sequence>
<evidence type="ECO:0000313" key="2">
    <source>
        <dbReference type="Proteomes" id="UP000078550"/>
    </source>
</evidence>
<accession>A0A1A8ZNB2</accession>
<reference evidence="2" key="1">
    <citation type="submission" date="2016-05" db="EMBL/GenBank/DDBJ databases">
        <authorList>
            <person name="Naeem Raeece"/>
        </authorList>
    </citation>
    <scope>NUCLEOTIDE SEQUENCE [LARGE SCALE GENOMIC DNA]</scope>
</reference>
<dbReference type="AlphaFoldDB" id="A0A1A8ZNB2"/>